<protein>
    <recommendedName>
        <fullName evidence="1">DUF7791 domain-containing protein</fullName>
    </recommendedName>
</protein>
<evidence type="ECO:0000313" key="3">
    <source>
        <dbReference type="Proteomes" id="UP001444661"/>
    </source>
</evidence>
<accession>A0ABR1S297</accession>
<dbReference type="InterPro" id="IPR056693">
    <property type="entry name" value="DUF7791"/>
</dbReference>
<evidence type="ECO:0000259" key="1">
    <source>
        <dbReference type="Pfam" id="PF25053"/>
    </source>
</evidence>
<comment type="caution">
    <text evidence="2">The sequence shown here is derived from an EMBL/GenBank/DDBJ whole genome shotgun (WGS) entry which is preliminary data.</text>
</comment>
<sequence length="292" mass="33021">MDETGTESASEGDADSPYFKFKVTFIHRTVRDFLVKSPKTLEFLNTNTGGDVDSSIALVKAAVAQLQFAEISVKDNQSSRRILDELFFYTRHAAIHVATQPEAAAALDGLLETAERVWNEILPANVARTIDHIPVSFSGRAAQRGHTSFLKRKFAANLSLRAIEESIDYSLYTDTFSWHSQLESSKNFSNRWISLLIPFLRRTEKRLRRLSIQKPLLVYALTPLRNSDAPNADTVQLLLSQGASPNQACAFRGTRVTIWESFIREFSTYSTTADWRRDESQEKRGLQLSEHC</sequence>
<proteinExistence type="predicted"/>
<organism evidence="2 3">
    <name type="scientific">Apiospora rasikravindrae</name>
    <dbReference type="NCBI Taxonomy" id="990691"/>
    <lineage>
        <taxon>Eukaryota</taxon>
        <taxon>Fungi</taxon>
        <taxon>Dikarya</taxon>
        <taxon>Ascomycota</taxon>
        <taxon>Pezizomycotina</taxon>
        <taxon>Sordariomycetes</taxon>
        <taxon>Xylariomycetidae</taxon>
        <taxon>Amphisphaeriales</taxon>
        <taxon>Apiosporaceae</taxon>
        <taxon>Apiospora</taxon>
    </lineage>
</organism>
<evidence type="ECO:0000313" key="2">
    <source>
        <dbReference type="EMBL" id="KAK8023524.1"/>
    </source>
</evidence>
<reference evidence="2 3" key="1">
    <citation type="submission" date="2023-01" db="EMBL/GenBank/DDBJ databases">
        <title>Analysis of 21 Apiospora genomes using comparative genomics revels a genus with tremendous synthesis potential of carbohydrate active enzymes and secondary metabolites.</title>
        <authorList>
            <person name="Sorensen T."/>
        </authorList>
    </citation>
    <scope>NUCLEOTIDE SEQUENCE [LARGE SCALE GENOMIC DNA]</scope>
    <source>
        <strain evidence="2 3">CBS 33761</strain>
    </source>
</reference>
<keyword evidence="3" id="KW-1185">Reference proteome</keyword>
<dbReference type="Proteomes" id="UP001444661">
    <property type="component" value="Unassembled WGS sequence"/>
</dbReference>
<feature type="domain" description="DUF7791" evidence="1">
    <location>
        <begin position="17"/>
        <end position="70"/>
    </location>
</feature>
<name>A0ABR1S297_9PEZI</name>
<gene>
    <name evidence="2" type="ORF">PG993_011590</name>
</gene>
<dbReference type="EMBL" id="JAQQWK010000011">
    <property type="protein sequence ID" value="KAK8023524.1"/>
    <property type="molecule type" value="Genomic_DNA"/>
</dbReference>
<dbReference type="Pfam" id="PF25053">
    <property type="entry name" value="DUF7791"/>
    <property type="match status" value="1"/>
</dbReference>